<dbReference type="Pfam" id="PF09079">
    <property type="entry name" value="WHD_Cdc6"/>
    <property type="match status" value="1"/>
</dbReference>
<dbReference type="GO" id="GO:0016887">
    <property type="term" value="F:ATP hydrolysis activity"/>
    <property type="evidence" value="ECO:0007669"/>
    <property type="project" value="InterPro"/>
</dbReference>
<evidence type="ECO:0000259" key="9">
    <source>
        <dbReference type="SMART" id="SM00382"/>
    </source>
</evidence>
<dbReference type="InterPro" id="IPR036388">
    <property type="entry name" value="WH-like_DNA-bd_sf"/>
</dbReference>
<dbReference type="FunFam" id="3.40.50.300:FF:000547">
    <property type="entry name" value="Cell division control protein"/>
    <property type="match status" value="1"/>
</dbReference>
<dbReference type="Pfam" id="PF13401">
    <property type="entry name" value="AAA_22"/>
    <property type="match status" value="1"/>
</dbReference>
<dbReference type="EMBL" id="KZ992479">
    <property type="protein sequence ID" value="RKP09949.1"/>
    <property type="molecule type" value="Genomic_DNA"/>
</dbReference>
<dbReference type="InterPro" id="IPR050311">
    <property type="entry name" value="ORC1/CDC6"/>
</dbReference>
<sequence>MLSIEDSRRTTRRTSRLRALNTSANIAADKGQAALLTKRAAPASPLSPRDDKENVRPRTVEPTAAKAQPASKVQKRSLKATTAVKGKPADVPASPYYSAKKALSRSTVPGRMVGRTKEHECITHFWTKHVHAACPGALYISGQPGTGKTALLAQVQREMASADAALSYSVHKVFINCMSLRDPKDIYTRLADELPSDDVGDEADQSDAIGMLRALLLNENRKMLAVVILDEVDHLLTRDQDVLYRLFEWAAQPTSRLVLIGIANALDLTERFLPRLRVKNCEPQLLNFNPYRVTDIVAILEERLREAASHVKSASAQPLIQRAAIELCARKVASATGDLRKAMDVCKQAVEFAEQEGGVKARRAESSPLAPLTVQQTPNTTAARPAVNITHVLKVLSGVFGSASVQTMRGLGIQQKLVLCAFFRMLETDRRRDVCIGQLHDAYFALCQAHKSVKPVTRSEFHDLIGMLESAGGLVSLGKQGAREDRARRIQLNVQPDEIRMAFREQPLLLRMLDKGATGVVRIVG</sequence>
<organism evidence="11 12">
    <name type="scientific">Thamnocephalis sphaerospora</name>
    <dbReference type="NCBI Taxonomy" id="78915"/>
    <lineage>
        <taxon>Eukaryota</taxon>
        <taxon>Fungi</taxon>
        <taxon>Fungi incertae sedis</taxon>
        <taxon>Zoopagomycota</taxon>
        <taxon>Zoopagomycotina</taxon>
        <taxon>Zoopagomycetes</taxon>
        <taxon>Zoopagales</taxon>
        <taxon>Sigmoideomycetaceae</taxon>
        <taxon>Thamnocephalis</taxon>
    </lineage>
</organism>
<dbReference type="GO" id="GO:0033314">
    <property type="term" value="P:mitotic DNA replication checkpoint signaling"/>
    <property type="evidence" value="ECO:0007669"/>
    <property type="project" value="TreeGrafter"/>
</dbReference>
<dbReference type="InterPro" id="IPR054425">
    <property type="entry name" value="Cdc6_ORC1-like_ATPase_lid"/>
</dbReference>
<evidence type="ECO:0000256" key="8">
    <source>
        <dbReference type="SAM" id="MobiDB-lite"/>
    </source>
</evidence>
<comment type="subcellular location">
    <subcellularLocation>
        <location evidence="1">Nucleus</location>
    </subcellularLocation>
</comment>
<dbReference type="Gene3D" id="3.40.50.300">
    <property type="entry name" value="P-loop containing nucleotide triphosphate hydrolases"/>
    <property type="match status" value="1"/>
</dbReference>
<evidence type="ECO:0000313" key="12">
    <source>
        <dbReference type="Proteomes" id="UP000271241"/>
    </source>
</evidence>
<accession>A0A4V1IX62</accession>
<feature type="domain" description="AAA+ ATPase" evidence="9">
    <location>
        <begin position="134"/>
        <end position="282"/>
    </location>
</feature>
<feature type="compositionally biased region" description="Basic and acidic residues" evidence="8">
    <location>
        <begin position="48"/>
        <end position="59"/>
    </location>
</feature>
<keyword evidence="12" id="KW-1185">Reference proteome</keyword>
<evidence type="ECO:0000256" key="3">
    <source>
        <dbReference type="ARBA" id="ARBA00022618"/>
    </source>
</evidence>
<dbReference type="GO" id="GO:0003688">
    <property type="term" value="F:DNA replication origin binding"/>
    <property type="evidence" value="ECO:0007669"/>
    <property type="project" value="TreeGrafter"/>
</dbReference>
<evidence type="ECO:0000313" key="11">
    <source>
        <dbReference type="EMBL" id="RKP09949.1"/>
    </source>
</evidence>
<proteinExistence type="inferred from homology"/>
<name>A0A4V1IX62_9FUNG</name>
<dbReference type="OrthoDB" id="1926878at2759"/>
<feature type="region of interest" description="Disordered" evidence="8">
    <location>
        <begin position="28"/>
        <end position="85"/>
    </location>
</feature>
<dbReference type="Pfam" id="PF22606">
    <property type="entry name" value="Cdc6-ORC-like_ATPase_lid"/>
    <property type="match status" value="1"/>
</dbReference>
<dbReference type="InterPro" id="IPR016314">
    <property type="entry name" value="Cdc6/18"/>
</dbReference>
<dbReference type="GO" id="GO:0051301">
    <property type="term" value="P:cell division"/>
    <property type="evidence" value="ECO:0007669"/>
    <property type="project" value="UniProtKB-UniRule"/>
</dbReference>
<dbReference type="SUPFAM" id="SSF46785">
    <property type="entry name" value="Winged helix' DNA-binding domain"/>
    <property type="match status" value="1"/>
</dbReference>
<keyword evidence="11" id="KW-0378">Hydrolase</keyword>
<dbReference type="PIRSF" id="PIRSF001767">
    <property type="entry name" value="Cdc6"/>
    <property type="match status" value="1"/>
</dbReference>
<evidence type="ECO:0000256" key="4">
    <source>
        <dbReference type="ARBA" id="ARBA00022705"/>
    </source>
</evidence>
<dbReference type="InterPro" id="IPR003593">
    <property type="entry name" value="AAA+_ATPase"/>
</dbReference>
<evidence type="ECO:0000256" key="7">
    <source>
        <dbReference type="PIRNR" id="PIRNR001767"/>
    </source>
</evidence>
<reference evidence="12" key="1">
    <citation type="journal article" date="2018" name="Nat. Microbiol.">
        <title>Leveraging single-cell genomics to expand the fungal tree of life.</title>
        <authorList>
            <person name="Ahrendt S.R."/>
            <person name="Quandt C.A."/>
            <person name="Ciobanu D."/>
            <person name="Clum A."/>
            <person name="Salamov A."/>
            <person name="Andreopoulos B."/>
            <person name="Cheng J.F."/>
            <person name="Woyke T."/>
            <person name="Pelin A."/>
            <person name="Henrissat B."/>
            <person name="Reynolds N.K."/>
            <person name="Benny G.L."/>
            <person name="Smith M.E."/>
            <person name="James T.Y."/>
            <person name="Grigoriev I.V."/>
        </authorList>
    </citation>
    <scope>NUCLEOTIDE SEQUENCE [LARGE SCALE GENOMIC DNA]</scope>
    <source>
        <strain evidence="12">RSA 1356</strain>
    </source>
</reference>
<dbReference type="Proteomes" id="UP000271241">
    <property type="component" value="Unassembled WGS sequence"/>
</dbReference>
<keyword evidence="6" id="KW-0131">Cell cycle</keyword>
<comment type="similarity">
    <text evidence="2 7">Belongs to the CDC6/cdc18 family.</text>
</comment>
<dbReference type="InterPro" id="IPR049945">
    <property type="entry name" value="AAA_22"/>
</dbReference>
<evidence type="ECO:0000259" key="10">
    <source>
        <dbReference type="SMART" id="SM01074"/>
    </source>
</evidence>
<protein>
    <recommendedName>
        <fullName evidence="7">Cell division control protein</fullName>
    </recommendedName>
</protein>
<gene>
    <name evidence="11" type="ORF">THASP1DRAFT_28271</name>
</gene>
<dbReference type="Gene3D" id="1.10.10.10">
    <property type="entry name" value="Winged helix-like DNA-binding domain superfamily/Winged helix DNA-binding domain"/>
    <property type="match status" value="1"/>
</dbReference>
<dbReference type="SMART" id="SM00382">
    <property type="entry name" value="AAA"/>
    <property type="match status" value="1"/>
</dbReference>
<dbReference type="InterPro" id="IPR036390">
    <property type="entry name" value="WH_DNA-bd_sf"/>
</dbReference>
<dbReference type="GO" id="GO:0006270">
    <property type="term" value="P:DNA replication initiation"/>
    <property type="evidence" value="ECO:0007669"/>
    <property type="project" value="UniProtKB-UniRule"/>
</dbReference>
<dbReference type="GO" id="GO:0005634">
    <property type="term" value="C:nucleus"/>
    <property type="evidence" value="ECO:0007669"/>
    <property type="project" value="UniProtKB-SubCell"/>
</dbReference>
<keyword evidence="3" id="KW-0132">Cell division</keyword>
<evidence type="ECO:0000256" key="2">
    <source>
        <dbReference type="ARBA" id="ARBA00006184"/>
    </source>
</evidence>
<dbReference type="STRING" id="78915.A0A4V1IX62"/>
<dbReference type="SMART" id="SM01074">
    <property type="entry name" value="Cdc6_C"/>
    <property type="match status" value="1"/>
</dbReference>
<dbReference type="Gene3D" id="1.10.8.60">
    <property type="match status" value="1"/>
</dbReference>
<dbReference type="AlphaFoldDB" id="A0A4V1IX62"/>
<dbReference type="CDD" id="cd00009">
    <property type="entry name" value="AAA"/>
    <property type="match status" value="1"/>
</dbReference>
<feature type="domain" description="Cdc6 C-terminal" evidence="10">
    <location>
        <begin position="422"/>
        <end position="503"/>
    </location>
</feature>
<evidence type="ECO:0000256" key="1">
    <source>
        <dbReference type="ARBA" id="ARBA00004123"/>
    </source>
</evidence>
<evidence type="ECO:0000256" key="5">
    <source>
        <dbReference type="ARBA" id="ARBA00023242"/>
    </source>
</evidence>
<keyword evidence="4" id="KW-0235">DNA replication</keyword>
<evidence type="ECO:0000256" key="6">
    <source>
        <dbReference type="ARBA" id="ARBA00023306"/>
    </source>
</evidence>
<dbReference type="SUPFAM" id="SSF52540">
    <property type="entry name" value="P-loop containing nucleoside triphosphate hydrolases"/>
    <property type="match status" value="1"/>
</dbReference>
<dbReference type="InterPro" id="IPR027417">
    <property type="entry name" value="P-loop_NTPase"/>
</dbReference>
<dbReference type="PANTHER" id="PTHR10763:SF26">
    <property type="entry name" value="CELL DIVISION CONTROL PROTEIN 6 HOMOLOG"/>
    <property type="match status" value="1"/>
</dbReference>
<dbReference type="PANTHER" id="PTHR10763">
    <property type="entry name" value="CELL DIVISION CONTROL PROTEIN 6-RELATED"/>
    <property type="match status" value="1"/>
</dbReference>
<keyword evidence="5" id="KW-0539">Nucleus</keyword>
<dbReference type="InterPro" id="IPR015163">
    <property type="entry name" value="Cdc6_C"/>
</dbReference>